<name>A0A1H0KJZ1_MICTS</name>
<feature type="compositionally biased region" description="Basic and acidic residues" evidence="1">
    <location>
        <begin position="28"/>
        <end position="50"/>
    </location>
</feature>
<sequence length="50" mass="5754">MGADVILIEAGRQENRECQQRTQLHHHALSDDEPRRDTKARIDSARDASR</sequence>
<reference evidence="2 3" key="1">
    <citation type="submission" date="2016-10" db="EMBL/GenBank/DDBJ databases">
        <authorList>
            <person name="de Groot N.N."/>
        </authorList>
    </citation>
    <scope>NUCLEOTIDE SEQUENCE [LARGE SCALE GENOMIC DNA]</scope>
    <source>
        <strain evidence="2 3">StLB037</strain>
    </source>
</reference>
<evidence type="ECO:0000256" key="1">
    <source>
        <dbReference type="SAM" id="MobiDB-lite"/>
    </source>
</evidence>
<dbReference type="RefSeq" id="WP_176786286.1">
    <property type="nucleotide sequence ID" value="NZ_FNJN01000001.1"/>
</dbReference>
<organism evidence="2 3">
    <name type="scientific">Microbacterium testaceum (strain StLB037)</name>
    <dbReference type="NCBI Taxonomy" id="979556"/>
    <lineage>
        <taxon>Bacteria</taxon>
        <taxon>Bacillati</taxon>
        <taxon>Actinomycetota</taxon>
        <taxon>Actinomycetes</taxon>
        <taxon>Micrococcales</taxon>
        <taxon>Microbacteriaceae</taxon>
        <taxon>Microbacterium</taxon>
    </lineage>
</organism>
<feature type="region of interest" description="Disordered" evidence="1">
    <location>
        <begin position="14"/>
        <end position="50"/>
    </location>
</feature>
<dbReference type="Proteomes" id="UP000186456">
    <property type="component" value="Unassembled WGS sequence"/>
</dbReference>
<evidence type="ECO:0000313" key="2">
    <source>
        <dbReference type="EMBL" id="SDO56051.1"/>
    </source>
</evidence>
<dbReference type="AlphaFoldDB" id="A0A1H0KJZ1"/>
<evidence type="ECO:0000313" key="3">
    <source>
        <dbReference type="Proteomes" id="UP000186456"/>
    </source>
</evidence>
<protein>
    <submittedName>
        <fullName evidence="2">Uncharacterized protein</fullName>
    </submittedName>
</protein>
<accession>A0A1H0KJZ1</accession>
<dbReference type="EMBL" id="FNJN01000001">
    <property type="protein sequence ID" value="SDO56051.1"/>
    <property type="molecule type" value="Genomic_DNA"/>
</dbReference>
<gene>
    <name evidence="2" type="ORF">SAMN04487788_0031</name>
</gene>
<proteinExistence type="predicted"/>